<dbReference type="Pfam" id="PF25390">
    <property type="entry name" value="WD40_RLD"/>
    <property type="match status" value="1"/>
</dbReference>
<evidence type="ECO:0000313" key="8">
    <source>
        <dbReference type="RefSeq" id="XP_068077828.1"/>
    </source>
</evidence>
<feature type="repeat" description="RCC1" evidence="5">
    <location>
        <begin position="295"/>
        <end position="350"/>
    </location>
</feature>
<dbReference type="PROSITE" id="PS50237">
    <property type="entry name" value="HECT"/>
    <property type="match status" value="1"/>
</dbReference>
<dbReference type="SMART" id="SM00119">
    <property type="entry name" value="HECTc"/>
    <property type="match status" value="1"/>
</dbReference>
<accession>A0AB32TSH0</accession>
<evidence type="ECO:0000256" key="4">
    <source>
        <dbReference type="PROSITE-ProRule" id="PRU00104"/>
    </source>
</evidence>
<feature type="repeat" description="RCC1" evidence="5">
    <location>
        <begin position="190"/>
        <end position="241"/>
    </location>
</feature>
<dbReference type="AlphaFoldDB" id="A0AB32TSH0"/>
<sequence>MLCYWGAQVREGFGLLKPELVRHGNCGIKSICPKSAVQDMSAGKSFVGFIREGKVSVLRLRGKDSDQDGKLKHLQLKKNTIRLIVCGEYGAVLLDDGGKVLIMDKSTECSPLKGLENRQVIQIACGDQHSMALTNDGQLFVWGENALGQLGLRKEQAGTQSPRHLQSLCGIPVAQISAGGNHSFVLSLSGVVFGWGGNSAGQLGLGDTTDRFVPTVVNSLKRKKIVSISCGGEHTAALAKGGTVFTFGSGGFGQLGHNSFKDEHHPRLVAELWGSKVSQVTCGRNHTLVSTASPKLIYSFGCGMQGQLGNGEQVKQSVPLPVDQPTEYNDEYTIQKLVAGENHSFALYFKELGNEANPDPTRGIMTFDNGMIEQCECGKDPRKAIKDLKKVFSSAASLNGSFLKTRHDGHYQTSEEYCGLDFGLVESSIATLSRNERLISTVLKVLQESLLPTLNPNPTGEESLRLYILLPELISHLKSEQKAELTEALASKILNLSPAALRVLEIYWSKLPDDWLKNLVKLFKKASAKFFGRIIVENVNNVAKTHMLKFVEILQRVYQVCCSANRNIKKRYFIIHEVNNLLDVLQTMNADVNNNWPWFNLTGQIHALEAQRNAYEETFRKLTSFPCIFNLEAKCSYMRNRVWKGRFELTVRRTALLEDCLCLLNPGTQQHLRDKWLSILFTENVSKRTDVHKRDFFLNVFKELCDPASQLFMYNDNETMIWFPAKLTVEKKKYFLFGILCGLAFNNSSVVNLPFPLALFKKLLNIKPSLEDFIEFNPVHGRSLQYILEYSNDVLEESSLPLTIIWSGSELDLDPAEPEQHITTSNRTKFVDEYVDHIFNQSVKEAFEEFRRGFFRGCEKRLVEMFEPEELRGVLVGNEEYDWNILKQNTTYEGVFNADHPVIISFWEVFDDLTPNEKKSFLLFLTGFERVPILGMSAVKMRVTHLANSTEDHLPETLTCHSLLQLPKYEKRETLRAKVIEAISHKRGFWEE</sequence>
<dbReference type="RefSeq" id="XP_068077828.1">
    <property type="nucleotide sequence ID" value="XM_068221727.2"/>
</dbReference>
<feature type="active site" description="Glycyl thioester intermediate" evidence="4">
    <location>
        <position position="960"/>
    </location>
</feature>
<organism evidence="7 8">
    <name type="scientific">Danio rerio</name>
    <name type="common">Zebrafish</name>
    <name type="synonym">Brachydanio rerio</name>
    <dbReference type="NCBI Taxonomy" id="7955"/>
    <lineage>
        <taxon>Eukaryota</taxon>
        <taxon>Metazoa</taxon>
        <taxon>Chordata</taxon>
        <taxon>Craniata</taxon>
        <taxon>Vertebrata</taxon>
        <taxon>Euteleostomi</taxon>
        <taxon>Actinopterygii</taxon>
        <taxon>Neopterygii</taxon>
        <taxon>Teleostei</taxon>
        <taxon>Ostariophysi</taxon>
        <taxon>Cypriniformes</taxon>
        <taxon>Danionidae</taxon>
        <taxon>Danioninae</taxon>
        <taxon>Danio</taxon>
    </lineage>
</organism>
<keyword evidence="2" id="KW-0677">Repeat</keyword>
<dbReference type="PROSITE" id="PS50012">
    <property type="entry name" value="RCC1_3"/>
    <property type="match status" value="4"/>
</dbReference>
<dbReference type="InterPro" id="IPR035983">
    <property type="entry name" value="Hect_E3_ubiquitin_ligase"/>
</dbReference>
<dbReference type="GeneID" id="559981"/>
<keyword evidence="3 4" id="KW-0833">Ubl conjugation pathway</keyword>
<dbReference type="InterPro" id="IPR058923">
    <property type="entry name" value="RCC1-like_dom"/>
</dbReference>
<evidence type="ECO:0000256" key="3">
    <source>
        <dbReference type="ARBA" id="ARBA00022786"/>
    </source>
</evidence>
<dbReference type="GO" id="GO:0004842">
    <property type="term" value="F:ubiquitin-protein transferase activity"/>
    <property type="evidence" value="ECO:0007669"/>
    <property type="project" value="InterPro"/>
</dbReference>
<dbReference type="Proteomes" id="UP000000437">
    <property type="component" value="Chromosome 1"/>
</dbReference>
<reference evidence="8" key="1">
    <citation type="submission" date="2025-08" db="UniProtKB">
        <authorList>
            <consortium name="RefSeq"/>
        </authorList>
    </citation>
    <scope>IDENTIFICATION</scope>
    <source>
        <strain evidence="8">Tuebingen</strain>
        <tissue evidence="8">Fibroblasts and whole tissue</tissue>
    </source>
</reference>
<dbReference type="PANTHER" id="PTHR45622:SF73">
    <property type="entry name" value="E3 UBIQUITIN-PROTEIN LIGASE HERC4-LIKE ISOFORM X1-RELATED"/>
    <property type="match status" value="1"/>
</dbReference>
<feature type="repeat" description="RCC1" evidence="5">
    <location>
        <begin position="137"/>
        <end position="189"/>
    </location>
</feature>
<dbReference type="InterPro" id="IPR009091">
    <property type="entry name" value="RCC1/BLIP-II"/>
</dbReference>
<dbReference type="InterPro" id="IPR000408">
    <property type="entry name" value="Reg_chr_condens"/>
</dbReference>
<dbReference type="PRINTS" id="PR00633">
    <property type="entry name" value="RCCNDNSATION"/>
</dbReference>
<dbReference type="ZFIN" id="ZDB-GENE-090311-56">
    <property type="gene designation" value="herc56.1"/>
</dbReference>
<dbReference type="Gene3D" id="3.30.2160.10">
    <property type="entry name" value="Hect, E3 ligase catalytic domain"/>
    <property type="match status" value="1"/>
</dbReference>
<evidence type="ECO:0000256" key="5">
    <source>
        <dbReference type="PROSITE-ProRule" id="PRU00235"/>
    </source>
</evidence>
<keyword evidence="1" id="KW-0808">Transferase</keyword>
<dbReference type="AGR" id="ZFIN:ZDB-GENE-090311-56"/>
<name>A0AB32TSH0_DANRE</name>
<dbReference type="FunFam" id="3.30.2410.10:FF:000003">
    <property type="entry name" value="probable E3 ubiquitin-protein ligase HERC4 isoform X1"/>
    <property type="match status" value="1"/>
</dbReference>
<feature type="domain" description="HECT" evidence="6">
    <location>
        <begin position="668"/>
        <end position="992"/>
    </location>
</feature>
<dbReference type="Gene3D" id="3.90.1750.10">
    <property type="entry name" value="Hect, E3 ligase catalytic domains"/>
    <property type="match status" value="1"/>
</dbReference>
<evidence type="ECO:0000259" key="6">
    <source>
        <dbReference type="PROSITE" id="PS50237"/>
    </source>
</evidence>
<dbReference type="KEGG" id="dre:559981"/>
<dbReference type="PANTHER" id="PTHR45622">
    <property type="entry name" value="UBIQUITIN-PROTEIN LIGASE E3A-RELATED"/>
    <property type="match status" value="1"/>
</dbReference>
<protein>
    <submittedName>
        <fullName evidence="8">Probable E3 ubiquitin-protein ligase HERC4</fullName>
    </submittedName>
</protein>
<dbReference type="SUPFAM" id="SSF56204">
    <property type="entry name" value="Hect, E3 ligase catalytic domain"/>
    <property type="match status" value="1"/>
</dbReference>
<evidence type="ECO:0000313" key="7">
    <source>
        <dbReference type="Proteomes" id="UP000000437"/>
    </source>
</evidence>
<gene>
    <name evidence="8 9" type="primary">herc56.1</name>
</gene>
<dbReference type="Gene3D" id="2.130.10.30">
    <property type="entry name" value="Regulator of chromosome condensation 1/beta-lactamase-inhibitor protein II"/>
    <property type="match status" value="1"/>
</dbReference>
<dbReference type="InterPro" id="IPR051709">
    <property type="entry name" value="Ub-ligase/GTPase-reg"/>
</dbReference>
<dbReference type="SUPFAM" id="SSF50985">
    <property type="entry name" value="RCC1/BLIP-II"/>
    <property type="match status" value="1"/>
</dbReference>
<evidence type="ECO:0000313" key="9">
    <source>
        <dbReference type="ZFIN" id="ZDB-GENE-090311-56"/>
    </source>
</evidence>
<evidence type="ECO:0000256" key="2">
    <source>
        <dbReference type="ARBA" id="ARBA00022737"/>
    </source>
</evidence>
<dbReference type="Gene3D" id="3.30.2410.10">
    <property type="entry name" value="Hect, E3 ligase catalytic domain"/>
    <property type="match status" value="1"/>
</dbReference>
<dbReference type="Pfam" id="PF00632">
    <property type="entry name" value="HECT"/>
    <property type="match status" value="1"/>
</dbReference>
<keyword evidence="7" id="KW-1185">Reference proteome</keyword>
<dbReference type="PROSITE" id="PS00626">
    <property type="entry name" value="RCC1_2"/>
    <property type="match status" value="3"/>
</dbReference>
<feature type="repeat" description="RCC1" evidence="5">
    <location>
        <begin position="242"/>
        <end position="293"/>
    </location>
</feature>
<evidence type="ECO:0000256" key="1">
    <source>
        <dbReference type="ARBA" id="ARBA00022679"/>
    </source>
</evidence>
<dbReference type="InterPro" id="IPR000569">
    <property type="entry name" value="HECT_dom"/>
</dbReference>
<dbReference type="CTD" id="559981"/>
<proteinExistence type="predicted"/>